<evidence type="ECO:0000256" key="2">
    <source>
        <dbReference type="ARBA" id="ARBA00009809"/>
    </source>
</evidence>
<dbReference type="Pfam" id="PF10435">
    <property type="entry name" value="BetaGal_dom2"/>
    <property type="match status" value="1"/>
</dbReference>
<evidence type="ECO:0000256" key="5">
    <source>
        <dbReference type="ARBA" id="ARBA00022801"/>
    </source>
</evidence>
<feature type="chain" id="PRO_5047207305" description="Beta-galactosidase" evidence="10">
    <location>
        <begin position="24"/>
        <end position="1010"/>
    </location>
</feature>
<dbReference type="PRINTS" id="PR00742">
    <property type="entry name" value="GLHYDRLASE35"/>
</dbReference>
<proteinExistence type="inferred from homology"/>
<dbReference type="SUPFAM" id="SSF51445">
    <property type="entry name" value="(Trans)glycosidases"/>
    <property type="match status" value="1"/>
</dbReference>
<keyword evidence="6" id="KW-0325">Glycoprotein</keyword>
<dbReference type="InterPro" id="IPR008979">
    <property type="entry name" value="Galactose-bd-like_sf"/>
</dbReference>
<dbReference type="Pfam" id="PF13363">
    <property type="entry name" value="BetaGal_dom3"/>
    <property type="match status" value="1"/>
</dbReference>
<evidence type="ECO:0000256" key="7">
    <source>
        <dbReference type="ARBA" id="ARBA00023295"/>
    </source>
</evidence>
<dbReference type="InterPro" id="IPR001944">
    <property type="entry name" value="Glycoside_Hdrlase_35"/>
</dbReference>
<dbReference type="InterPro" id="IPR031330">
    <property type="entry name" value="Gly_Hdrlase_35_cat"/>
</dbReference>
<keyword evidence="5 8" id="KW-0378">Hydrolase</keyword>
<dbReference type="InterPro" id="IPR018954">
    <property type="entry name" value="Betagal_dom2"/>
</dbReference>
<feature type="signal peptide" evidence="10">
    <location>
        <begin position="1"/>
        <end position="23"/>
    </location>
</feature>
<protein>
    <recommendedName>
        <fullName evidence="3 8">Beta-galactosidase</fullName>
        <ecNumber evidence="3 8">3.2.1.23</ecNumber>
    </recommendedName>
</protein>
<dbReference type="SUPFAM" id="SSF49785">
    <property type="entry name" value="Galactose-binding domain-like"/>
    <property type="match status" value="2"/>
</dbReference>
<gene>
    <name evidence="12" type="ORF">PG993_009880</name>
</gene>
<evidence type="ECO:0000256" key="1">
    <source>
        <dbReference type="ARBA" id="ARBA00001412"/>
    </source>
</evidence>
<evidence type="ECO:0000256" key="3">
    <source>
        <dbReference type="ARBA" id="ARBA00012756"/>
    </source>
</evidence>
<evidence type="ECO:0000256" key="9">
    <source>
        <dbReference type="RuleBase" id="RU003679"/>
    </source>
</evidence>
<sequence length="1010" mass="110117">MKLSLFGTALLALGCGALRTTAGKPGVGMRGHSFIESLQMRALDQDIVTWDEHSLFVNGTRVLILSGEFHPFRLPVPYLWLDVFQKVRALGFNTVSFYVDWALLEGNPGHFTAEGVFALEPFFEAAQKAGIWLIARPGPYINAEVSGGGYPGWLQRVRGLLRTAAPDYLAATDTYMSNVCRMIADAQITNGGPIILFQPENEYTWANDYTPFPDGAYMDYVMKQARDAGVTIPFISNDAAPLGHNAPGTGVGQVDVYGHDGYPLGFDCASPTVWPAGALPTDWRALHLQQSPSTPYSINEFQAGSFDPWGGWGFEQCSQLVNHEFERVFYKNTFAAGVSILNLYMIFGGTNWGNLGHSGGYTSYDYGSVIKEDRTITREKYSELKLEANFMMASPAYLTATPAVNATHAYSDNADIIVTPLLGNSTEDGSFFVVRHTDYTSLASTSYKITLPTSQGNITIPQTNHSLSLDGRDSKVMVTDYDVQGIELLYSTADIFTHQTLLNGSKVLIIYAGQNEFNEFVVNEPGPFNVVEGGQNLSRLGSASKSPILGWFTSTERTIVQVGDLTVYLLDRRSAYQYWVTAVVGSPSKLIINGPYFVRSVALNGSELSIKADLNVSTPIEVIGAPPGTKTIRINGKDTPFEYSDKSLTMNITLSTPLIELPNLESLGWTSVDSLPEVQASYDDSAWTVVNQTYTNNTYSPLRTTVTTYAADYGFNTGTLVYRGHFNATGWETSFSLNVQGGRGFASSVFLDGALLASWMGNGTASSYQTTYPIPPGKLEPGSSHVFTVIVDNMGHDEQSVGVDYMKAPRGVLGWRLYSHTKATSTLVAWKLTGNLHGLAYVDKARGPLNEGGLFAERMGYHLPAAPLPSSSSAPSSPLDGIPHPGVAFYATSFNLSLPSDEWDIPLAFAFPGALSKSSPDPFRLQLFVNGWQFGRLSSNIGPQWVFPVPEGILDYHGENWVGISLWALNEGGAKVPAMELRTTSVPIWTGREKVVLVDSPAWTEREGAY</sequence>
<dbReference type="Pfam" id="PF01301">
    <property type="entry name" value="Glyco_hydro_35"/>
    <property type="match status" value="1"/>
</dbReference>
<evidence type="ECO:0000256" key="6">
    <source>
        <dbReference type="ARBA" id="ARBA00023180"/>
    </source>
</evidence>
<dbReference type="EC" id="3.2.1.23" evidence="3 8"/>
<keyword evidence="4 10" id="KW-0732">Signal</keyword>
<evidence type="ECO:0000313" key="12">
    <source>
        <dbReference type="EMBL" id="KAK8034885.1"/>
    </source>
</evidence>
<dbReference type="SUPFAM" id="SSF51011">
    <property type="entry name" value="Glycosyl hydrolase domain"/>
    <property type="match status" value="1"/>
</dbReference>
<dbReference type="InterPro" id="IPR037110">
    <property type="entry name" value="Betagal_dom2_sf"/>
</dbReference>
<dbReference type="Gene3D" id="2.60.390.10">
    <property type="entry name" value="Beta-galactosidase, domain 3"/>
    <property type="match status" value="1"/>
</dbReference>
<comment type="catalytic activity">
    <reaction evidence="1 8">
        <text>Hydrolysis of terminal non-reducing beta-D-galactose residues in beta-D-galactosides.</text>
        <dbReference type="EC" id="3.2.1.23"/>
    </reaction>
</comment>
<accession>A0ABR1SKL0</accession>
<evidence type="ECO:0000313" key="13">
    <source>
        <dbReference type="Proteomes" id="UP001444661"/>
    </source>
</evidence>
<reference evidence="12 13" key="1">
    <citation type="submission" date="2023-01" db="EMBL/GenBank/DDBJ databases">
        <title>Analysis of 21 Apiospora genomes using comparative genomics revels a genus with tremendous synthesis potential of carbohydrate active enzymes and secondary metabolites.</title>
        <authorList>
            <person name="Sorensen T."/>
        </authorList>
    </citation>
    <scope>NUCLEOTIDE SEQUENCE [LARGE SCALE GENOMIC DNA]</scope>
    <source>
        <strain evidence="12 13">CBS 33761</strain>
    </source>
</reference>
<keyword evidence="13" id="KW-1185">Reference proteome</keyword>
<dbReference type="Pfam" id="PF13364">
    <property type="entry name" value="BetaGal_ABD2"/>
    <property type="match status" value="2"/>
</dbReference>
<feature type="domain" description="Beta-galactosidase" evidence="11">
    <location>
        <begin position="397"/>
        <end position="578"/>
    </location>
</feature>
<dbReference type="InterPro" id="IPR036833">
    <property type="entry name" value="BetaGal_dom3_sf"/>
</dbReference>
<dbReference type="Proteomes" id="UP001444661">
    <property type="component" value="Unassembled WGS sequence"/>
</dbReference>
<evidence type="ECO:0000256" key="8">
    <source>
        <dbReference type="RuleBase" id="RU000675"/>
    </source>
</evidence>
<dbReference type="PROSITE" id="PS01182">
    <property type="entry name" value="GLYCOSYL_HYDROL_F35"/>
    <property type="match status" value="1"/>
</dbReference>
<comment type="caution">
    <text evidence="12">The sequence shown here is derived from an EMBL/GenBank/DDBJ whole genome shotgun (WGS) entry which is preliminary data.</text>
</comment>
<dbReference type="PROSITE" id="PS51257">
    <property type="entry name" value="PROKAR_LIPOPROTEIN"/>
    <property type="match status" value="1"/>
</dbReference>
<dbReference type="EMBL" id="JAQQWK010000009">
    <property type="protein sequence ID" value="KAK8034885.1"/>
    <property type="molecule type" value="Genomic_DNA"/>
</dbReference>
<dbReference type="Gene3D" id="2.60.120.260">
    <property type="entry name" value="Galactose-binding domain-like"/>
    <property type="match status" value="2"/>
</dbReference>
<dbReference type="InterPro" id="IPR017853">
    <property type="entry name" value="GH"/>
</dbReference>
<dbReference type="Gene3D" id="2.102.20.10">
    <property type="entry name" value="Beta-galactosidase, domain 2"/>
    <property type="match status" value="1"/>
</dbReference>
<dbReference type="InterPro" id="IPR019801">
    <property type="entry name" value="Glyco_hydro_35_CS"/>
</dbReference>
<dbReference type="SUPFAM" id="SSF117100">
    <property type="entry name" value="Beta-galactosidase LacA, domain 3"/>
    <property type="match status" value="1"/>
</dbReference>
<evidence type="ECO:0000259" key="11">
    <source>
        <dbReference type="SMART" id="SM01029"/>
    </source>
</evidence>
<comment type="similarity">
    <text evidence="2 9">Belongs to the glycosyl hydrolase 35 family.</text>
</comment>
<dbReference type="Gene3D" id="3.20.20.80">
    <property type="entry name" value="Glycosidases"/>
    <property type="match status" value="1"/>
</dbReference>
<dbReference type="InterPro" id="IPR025300">
    <property type="entry name" value="BetaGal_jelly_roll_dom"/>
</dbReference>
<dbReference type="SMART" id="SM01029">
    <property type="entry name" value="BetaGal_dom2"/>
    <property type="match status" value="1"/>
</dbReference>
<dbReference type="PANTHER" id="PTHR23421">
    <property type="entry name" value="BETA-GALACTOSIDASE RELATED"/>
    <property type="match status" value="1"/>
</dbReference>
<keyword evidence="7 8" id="KW-0326">Glycosidase</keyword>
<evidence type="ECO:0000256" key="10">
    <source>
        <dbReference type="SAM" id="SignalP"/>
    </source>
</evidence>
<evidence type="ECO:0000256" key="4">
    <source>
        <dbReference type="ARBA" id="ARBA00022729"/>
    </source>
</evidence>
<name>A0ABR1SKL0_9PEZI</name>
<organism evidence="12 13">
    <name type="scientific">Apiospora rasikravindrae</name>
    <dbReference type="NCBI Taxonomy" id="990691"/>
    <lineage>
        <taxon>Eukaryota</taxon>
        <taxon>Fungi</taxon>
        <taxon>Dikarya</taxon>
        <taxon>Ascomycota</taxon>
        <taxon>Pezizomycotina</taxon>
        <taxon>Sordariomycetes</taxon>
        <taxon>Xylariomycetidae</taxon>
        <taxon>Amphisphaeriales</taxon>
        <taxon>Apiosporaceae</taxon>
        <taxon>Apiospora</taxon>
    </lineage>
</organism>
<dbReference type="InterPro" id="IPR025972">
    <property type="entry name" value="BetaGal_dom3"/>
</dbReference>